<dbReference type="OrthoDB" id="186625at2759"/>
<evidence type="ECO:0000256" key="5">
    <source>
        <dbReference type="ARBA" id="ARBA00022837"/>
    </source>
</evidence>
<feature type="domain" description="EF-hand" evidence="6">
    <location>
        <begin position="6"/>
        <end position="41"/>
    </location>
</feature>
<keyword evidence="2" id="KW-0963">Cytoplasm</keyword>
<evidence type="ECO:0000259" key="6">
    <source>
        <dbReference type="PROSITE" id="PS50222"/>
    </source>
</evidence>
<dbReference type="GO" id="GO:0005509">
    <property type="term" value="F:calcium ion binding"/>
    <property type="evidence" value="ECO:0007669"/>
    <property type="project" value="InterPro"/>
</dbReference>
<dbReference type="InterPro" id="IPR051426">
    <property type="entry name" value="Peflin/Sorcin_CaBP"/>
</dbReference>
<dbReference type="PANTHER" id="PTHR46212">
    <property type="entry name" value="PEFLIN"/>
    <property type="match status" value="1"/>
</dbReference>
<feature type="domain" description="EF-hand" evidence="6">
    <location>
        <begin position="152"/>
        <end position="187"/>
    </location>
</feature>
<dbReference type="AlphaFoldDB" id="A0A9N9CL33"/>
<keyword evidence="3" id="KW-0479">Metal-binding</keyword>
<keyword evidence="5" id="KW-0106">Calcium</keyword>
<dbReference type="SMART" id="SM00054">
    <property type="entry name" value="EFh"/>
    <property type="match status" value="4"/>
</dbReference>
<dbReference type="InterPro" id="IPR018247">
    <property type="entry name" value="EF_Hand_1_Ca_BS"/>
</dbReference>
<comment type="subcellular location">
    <subcellularLocation>
        <location evidence="1">Cytoplasm</location>
    </subcellularLocation>
</comment>
<dbReference type="CDD" id="cd16180">
    <property type="entry name" value="EFh_PEF_Group_I"/>
    <property type="match status" value="1"/>
</dbReference>
<proteinExistence type="predicted"/>
<name>A0A9N9CL33_9GLOM</name>
<sequence>MANSSVSDAQLHQFFNAIDTDHTNCLNPTELQRALLLNSDGSPFNFDTIQLLFNMFDSDRSGSIHFQEFASLWRYIEDWKKIFVTFDRDNSGTVDSSELKTALHAFGFNVSDRFLNIVIRKYNSRHRVPGGPKNSLQHNATVNFDSFVQICVTIKSLTDTFRTVDSDGDGWAKINYEEMLELIVKNI</sequence>
<evidence type="ECO:0000313" key="8">
    <source>
        <dbReference type="Proteomes" id="UP000789831"/>
    </source>
</evidence>
<dbReference type="Pfam" id="PF13499">
    <property type="entry name" value="EF-hand_7"/>
    <property type="match status" value="2"/>
</dbReference>
<evidence type="ECO:0000256" key="3">
    <source>
        <dbReference type="ARBA" id="ARBA00022723"/>
    </source>
</evidence>
<evidence type="ECO:0000313" key="7">
    <source>
        <dbReference type="EMBL" id="CAG8607568.1"/>
    </source>
</evidence>
<feature type="domain" description="EF-hand" evidence="6">
    <location>
        <begin position="74"/>
        <end position="109"/>
    </location>
</feature>
<reference evidence="7" key="1">
    <citation type="submission" date="2021-06" db="EMBL/GenBank/DDBJ databases">
        <authorList>
            <person name="Kallberg Y."/>
            <person name="Tangrot J."/>
            <person name="Rosling A."/>
        </authorList>
    </citation>
    <scope>NUCLEOTIDE SEQUENCE</scope>
    <source>
        <strain evidence="7">MT106</strain>
    </source>
</reference>
<gene>
    <name evidence="7" type="ORF">AGERDE_LOCUS9422</name>
</gene>
<evidence type="ECO:0000256" key="1">
    <source>
        <dbReference type="ARBA" id="ARBA00004496"/>
    </source>
</evidence>
<keyword evidence="4" id="KW-0677">Repeat</keyword>
<dbReference type="PROSITE" id="PS50222">
    <property type="entry name" value="EF_HAND_2"/>
    <property type="match status" value="3"/>
</dbReference>
<dbReference type="GO" id="GO:0048306">
    <property type="term" value="F:calcium-dependent protein binding"/>
    <property type="evidence" value="ECO:0007669"/>
    <property type="project" value="UniProtKB-ARBA"/>
</dbReference>
<keyword evidence="8" id="KW-1185">Reference proteome</keyword>
<dbReference type="InterPro" id="IPR011992">
    <property type="entry name" value="EF-hand-dom_pair"/>
</dbReference>
<dbReference type="InterPro" id="IPR002048">
    <property type="entry name" value="EF_hand_dom"/>
</dbReference>
<protein>
    <submittedName>
        <fullName evidence="7">3521_t:CDS:1</fullName>
    </submittedName>
</protein>
<dbReference type="Proteomes" id="UP000789831">
    <property type="component" value="Unassembled WGS sequence"/>
</dbReference>
<accession>A0A9N9CL33</accession>
<comment type="caution">
    <text evidence="7">The sequence shown here is derived from an EMBL/GenBank/DDBJ whole genome shotgun (WGS) entry which is preliminary data.</text>
</comment>
<dbReference type="Gene3D" id="1.10.238.10">
    <property type="entry name" value="EF-hand"/>
    <property type="match status" value="1"/>
</dbReference>
<dbReference type="GO" id="GO:0005737">
    <property type="term" value="C:cytoplasm"/>
    <property type="evidence" value="ECO:0007669"/>
    <property type="project" value="UniProtKB-SubCell"/>
</dbReference>
<evidence type="ECO:0000256" key="2">
    <source>
        <dbReference type="ARBA" id="ARBA00022490"/>
    </source>
</evidence>
<dbReference type="EMBL" id="CAJVPL010002346">
    <property type="protein sequence ID" value="CAG8607568.1"/>
    <property type="molecule type" value="Genomic_DNA"/>
</dbReference>
<organism evidence="7 8">
    <name type="scientific">Ambispora gerdemannii</name>
    <dbReference type="NCBI Taxonomy" id="144530"/>
    <lineage>
        <taxon>Eukaryota</taxon>
        <taxon>Fungi</taxon>
        <taxon>Fungi incertae sedis</taxon>
        <taxon>Mucoromycota</taxon>
        <taxon>Glomeromycotina</taxon>
        <taxon>Glomeromycetes</taxon>
        <taxon>Archaeosporales</taxon>
        <taxon>Ambisporaceae</taxon>
        <taxon>Ambispora</taxon>
    </lineage>
</organism>
<dbReference type="PROSITE" id="PS00018">
    <property type="entry name" value="EF_HAND_1"/>
    <property type="match status" value="2"/>
</dbReference>
<dbReference type="SUPFAM" id="SSF47473">
    <property type="entry name" value="EF-hand"/>
    <property type="match status" value="1"/>
</dbReference>
<evidence type="ECO:0000256" key="4">
    <source>
        <dbReference type="ARBA" id="ARBA00022737"/>
    </source>
</evidence>
<dbReference type="PANTHER" id="PTHR46212:SF3">
    <property type="entry name" value="GH27120P"/>
    <property type="match status" value="1"/>
</dbReference>